<feature type="signal peptide" evidence="1">
    <location>
        <begin position="1"/>
        <end position="24"/>
    </location>
</feature>
<evidence type="ECO:0000313" key="4">
    <source>
        <dbReference type="Proteomes" id="UP000184221"/>
    </source>
</evidence>
<dbReference type="STRING" id="996342.SAMN05443551_1643"/>
<reference evidence="3 4" key="1">
    <citation type="submission" date="2016-11" db="EMBL/GenBank/DDBJ databases">
        <authorList>
            <person name="Jaros S."/>
            <person name="Januszkiewicz K."/>
            <person name="Wedrychowicz H."/>
        </authorList>
    </citation>
    <scope>NUCLEOTIDE SEQUENCE [LARGE SCALE GENOMIC DNA]</scope>
    <source>
        <strain evidence="3 4">DSM 29431</strain>
    </source>
</reference>
<proteinExistence type="predicted"/>
<dbReference type="PANTHER" id="PTHR43689:SF8">
    <property type="entry name" value="ALPHA_BETA-HYDROLASES SUPERFAMILY PROTEIN"/>
    <property type="match status" value="1"/>
</dbReference>
<dbReference type="PROSITE" id="PS51257">
    <property type="entry name" value="PROKAR_LIPOPROTEIN"/>
    <property type="match status" value="1"/>
</dbReference>
<feature type="chain" id="PRO_5013336569" evidence="1">
    <location>
        <begin position="25"/>
        <end position="317"/>
    </location>
</feature>
<dbReference type="InterPro" id="IPR000073">
    <property type="entry name" value="AB_hydrolase_1"/>
</dbReference>
<dbReference type="Gene3D" id="3.40.50.1820">
    <property type="entry name" value="alpha/beta hydrolase"/>
    <property type="match status" value="1"/>
</dbReference>
<dbReference type="PANTHER" id="PTHR43689">
    <property type="entry name" value="HYDROLASE"/>
    <property type="match status" value="1"/>
</dbReference>
<evidence type="ECO:0000256" key="1">
    <source>
        <dbReference type="SAM" id="SignalP"/>
    </source>
</evidence>
<keyword evidence="1" id="KW-0732">Signal</keyword>
<dbReference type="EMBL" id="FQXC01000002">
    <property type="protein sequence ID" value="SHH22033.1"/>
    <property type="molecule type" value="Genomic_DNA"/>
</dbReference>
<organism evidence="3 4">
    <name type="scientific">Marivita hallyeonensis</name>
    <dbReference type="NCBI Taxonomy" id="996342"/>
    <lineage>
        <taxon>Bacteria</taxon>
        <taxon>Pseudomonadati</taxon>
        <taxon>Pseudomonadota</taxon>
        <taxon>Alphaproteobacteria</taxon>
        <taxon>Rhodobacterales</taxon>
        <taxon>Roseobacteraceae</taxon>
        <taxon>Marivita</taxon>
    </lineage>
</organism>
<protein>
    <submittedName>
        <fullName evidence="3">Pimeloyl-ACP methyl ester carboxylesterase</fullName>
    </submittedName>
</protein>
<dbReference type="SUPFAM" id="SSF53474">
    <property type="entry name" value="alpha/beta-Hydrolases"/>
    <property type="match status" value="1"/>
</dbReference>
<name>A0A1M5R853_9RHOB</name>
<dbReference type="InterPro" id="IPR000639">
    <property type="entry name" value="Epox_hydrolase-like"/>
</dbReference>
<accession>A0A1M5R853</accession>
<sequence>MALRTFGVLAGCAAILMLTTACTAQYREAQAEEAFPPVGQFVDVNGTQVHYVTKGSGPDIVLIHGASGNLRDFTFSLVDKLADSYRVTAFDRPGLGYTERVNLEGTSINQQAILLSDASLQLGLEKPIVLGQSYGGAVALAWAVERPDNISALVLTAAASNPWTTGLSTFYQVTSNPIGSATVVPAITAFTPTSIVSEAIDGVFHPQEAPEGYAEHIGAPLTLRRVSMRANAMQRANLLGEIEALHTRYGEIDVPTEIVHGDADTTVGLSIHSIPLSNQIDGANLTVLEGIGHMPHHSAEPEVIAAINRAAARAGLR</sequence>
<dbReference type="Proteomes" id="UP000184221">
    <property type="component" value="Unassembled WGS sequence"/>
</dbReference>
<dbReference type="PRINTS" id="PR00412">
    <property type="entry name" value="EPOXHYDRLASE"/>
</dbReference>
<dbReference type="AlphaFoldDB" id="A0A1M5R853"/>
<dbReference type="GO" id="GO:0003824">
    <property type="term" value="F:catalytic activity"/>
    <property type="evidence" value="ECO:0007669"/>
    <property type="project" value="InterPro"/>
</dbReference>
<evidence type="ECO:0000313" key="3">
    <source>
        <dbReference type="EMBL" id="SHH22033.1"/>
    </source>
</evidence>
<keyword evidence="4" id="KW-1185">Reference proteome</keyword>
<evidence type="ECO:0000259" key="2">
    <source>
        <dbReference type="Pfam" id="PF00561"/>
    </source>
</evidence>
<gene>
    <name evidence="3" type="ORF">SAMN05443551_1643</name>
</gene>
<dbReference type="Pfam" id="PF00561">
    <property type="entry name" value="Abhydrolase_1"/>
    <property type="match status" value="1"/>
</dbReference>
<dbReference type="InterPro" id="IPR029058">
    <property type="entry name" value="AB_hydrolase_fold"/>
</dbReference>
<feature type="domain" description="AB hydrolase-1" evidence="2">
    <location>
        <begin position="60"/>
        <end position="163"/>
    </location>
</feature>
<dbReference type="PRINTS" id="PR00111">
    <property type="entry name" value="ABHYDROLASE"/>
</dbReference>